<comment type="subcellular location">
    <subcellularLocation>
        <location evidence="1">Membrane</location>
    </subcellularLocation>
</comment>
<keyword evidence="5" id="KW-0472">Membrane</keyword>
<dbReference type="SMART" id="SM00304">
    <property type="entry name" value="HAMP"/>
    <property type="match status" value="1"/>
</dbReference>
<evidence type="ECO:0000259" key="7">
    <source>
        <dbReference type="PROSITE" id="PS50885"/>
    </source>
</evidence>
<keyword evidence="5" id="KW-1133">Transmembrane helix</keyword>
<feature type="domain" description="HAMP" evidence="7">
    <location>
        <begin position="240"/>
        <end position="292"/>
    </location>
</feature>
<dbReference type="AlphaFoldDB" id="A0A7X2IV95"/>
<keyword evidence="4" id="KW-0807">Transducer</keyword>
<evidence type="ECO:0000256" key="4">
    <source>
        <dbReference type="PROSITE-ProRule" id="PRU00284"/>
    </source>
</evidence>
<comment type="similarity">
    <text evidence="3">Belongs to the methyl-accepting chemotaxis (MCP) protein family.</text>
</comment>
<feature type="transmembrane region" description="Helical" evidence="5">
    <location>
        <begin position="216"/>
        <end position="238"/>
    </location>
</feature>
<keyword evidence="5" id="KW-0812">Transmembrane</keyword>
<gene>
    <name evidence="8" type="ORF">GJ700_34085</name>
</gene>
<keyword evidence="9" id="KW-1185">Reference proteome</keyword>
<protein>
    <submittedName>
        <fullName evidence="8">HAMP domain-containing protein</fullName>
    </submittedName>
</protein>
<dbReference type="FunFam" id="1.10.287.950:FF:000001">
    <property type="entry name" value="Methyl-accepting chemotaxis sensory transducer"/>
    <property type="match status" value="1"/>
</dbReference>
<feature type="domain" description="Methyl-accepting transducer" evidence="6">
    <location>
        <begin position="342"/>
        <end position="557"/>
    </location>
</feature>
<dbReference type="InterPro" id="IPR051310">
    <property type="entry name" value="MCP_chemotaxis"/>
</dbReference>
<evidence type="ECO:0000256" key="1">
    <source>
        <dbReference type="ARBA" id="ARBA00004370"/>
    </source>
</evidence>
<dbReference type="Gene3D" id="1.10.287.950">
    <property type="entry name" value="Methyl-accepting chemotaxis protein"/>
    <property type="match status" value="1"/>
</dbReference>
<dbReference type="InterPro" id="IPR003660">
    <property type="entry name" value="HAMP_dom"/>
</dbReference>
<feature type="domain" description="HAMP" evidence="7">
    <location>
        <begin position="293"/>
        <end position="337"/>
    </location>
</feature>
<dbReference type="Gene3D" id="6.10.340.10">
    <property type="match status" value="1"/>
</dbReference>
<evidence type="ECO:0000313" key="9">
    <source>
        <dbReference type="Proteomes" id="UP000446768"/>
    </source>
</evidence>
<evidence type="ECO:0000256" key="5">
    <source>
        <dbReference type="SAM" id="Phobius"/>
    </source>
</evidence>
<dbReference type="SUPFAM" id="SSF58104">
    <property type="entry name" value="Methyl-accepting chemotaxis protein (MCP) signaling domain"/>
    <property type="match status" value="1"/>
</dbReference>
<dbReference type="Pfam" id="PF00672">
    <property type="entry name" value="HAMP"/>
    <property type="match status" value="1"/>
</dbReference>
<evidence type="ECO:0000256" key="3">
    <source>
        <dbReference type="ARBA" id="ARBA00029447"/>
    </source>
</evidence>
<evidence type="ECO:0000256" key="2">
    <source>
        <dbReference type="ARBA" id="ARBA00022500"/>
    </source>
</evidence>
<dbReference type="CDD" id="cd06225">
    <property type="entry name" value="HAMP"/>
    <property type="match status" value="1"/>
</dbReference>
<dbReference type="PANTHER" id="PTHR43531:SF11">
    <property type="entry name" value="METHYL-ACCEPTING CHEMOTAXIS PROTEIN 3"/>
    <property type="match status" value="1"/>
</dbReference>
<dbReference type="InterPro" id="IPR004089">
    <property type="entry name" value="MCPsignal_dom"/>
</dbReference>
<accession>A0A7X2IV95</accession>
<dbReference type="GO" id="GO:0007165">
    <property type="term" value="P:signal transduction"/>
    <property type="evidence" value="ECO:0007669"/>
    <property type="project" value="UniProtKB-KW"/>
</dbReference>
<evidence type="ECO:0000259" key="6">
    <source>
        <dbReference type="PROSITE" id="PS50111"/>
    </source>
</evidence>
<dbReference type="PANTHER" id="PTHR43531">
    <property type="entry name" value="PROTEIN ICFG"/>
    <property type="match status" value="1"/>
</dbReference>
<proteinExistence type="inferred from homology"/>
<dbReference type="SMART" id="SM00283">
    <property type="entry name" value="MA"/>
    <property type="match status" value="1"/>
</dbReference>
<organism evidence="8 9">
    <name type="scientific">Pseudoduganella rivuli</name>
    <dbReference type="NCBI Taxonomy" id="2666085"/>
    <lineage>
        <taxon>Bacteria</taxon>
        <taxon>Pseudomonadati</taxon>
        <taxon>Pseudomonadota</taxon>
        <taxon>Betaproteobacteria</taxon>
        <taxon>Burkholderiales</taxon>
        <taxon>Oxalobacteraceae</taxon>
        <taxon>Telluria group</taxon>
        <taxon>Pseudoduganella</taxon>
    </lineage>
</organism>
<dbReference type="GO" id="GO:0005886">
    <property type="term" value="C:plasma membrane"/>
    <property type="evidence" value="ECO:0007669"/>
    <property type="project" value="TreeGrafter"/>
</dbReference>
<sequence length="618" mass="65512">MLAERVTDPAILAAWNEAQMQWKALAADVANARVSGKSSTEGHTALIAKVTGVLDMVCDHFLLTLDPDVDSYYLIFGSLYHLPALTEDLGRLRARGANLLTQSKVTVEERTALSSLLEKAGEHHNAMSTAFTKAGAANPELREKLGRIMEDSLGEAQQAMQLADTHLINADKISFPPTEYVAQFTKAIDNQFKLLDLAMGELDQLLQARAARLTRAVYTLLASVTAISLLAGWIGFLITISITRPLRETVRISNAIAVGDLGNRIVCDRADEIGQVQQAIGNMADKLRGTLDDVGRVMGAMASGDLSQKIEHQYEGAFATLKNHTNNTVAKLSSVVADVNVAAQSIAAASGQVSQTAMSLSQAATEQAASVEETSASLEQMTASIVQNTENAKLTDGMASSASSEASEGGEAVQATVKAMNEIASQVSIIDDIAYQTNLLALNAAIEAARAGEQGKGFAVVATQVRKLAERSQDAAKEIGVVARSSVVLAEKAGKLLDQIVPKSKRTSDLVQEIAAASEEQSLGVGQINSAVSQLNITTQQNAASSEELAATAQEMNAQAEVLRKVMGFFNGVRAPAPAAPQPVVKPAAEVHPIKLVQLNRLTEELADNVQEANFVAY</sequence>
<comment type="caution">
    <text evidence="8">The sequence shown here is derived from an EMBL/GenBank/DDBJ whole genome shotgun (WGS) entry which is preliminary data.</text>
</comment>
<dbReference type="GO" id="GO:0004888">
    <property type="term" value="F:transmembrane signaling receptor activity"/>
    <property type="evidence" value="ECO:0007669"/>
    <property type="project" value="TreeGrafter"/>
</dbReference>
<dbReference type="PROSITE" id="PS50885">
    <property type="entry name" value="HAMP"/>
    <property type="match status" value="2"/>
</dbReference>
<dbReference type="Proteomes" id="UP000446768">
    <property type="component" value="Unassembled WGS sequence"/>
</dbReference>
<keyword evidence="2" id="KW-0145">Chemotaxis</keyword>
<evidence type="ECO:0000313" key="8">
    <source>
        <dbReference type="EMBL" id="MRV76752.1"/>
    </source>
</evidence>
<reference evidence="8 9" key="1">
    <citation type="submission" date="2019-11" db="EMBL/GenBank/DDBJ databases">
        <title>Novel species isolated from a subtropical stream in China.</title>
        <authorList>
            <person name="Lu H."/>
        </authorList>
    </citation>
    <scope>NUCLEOTIDE SEQUENCE [LARGE SCALE GENOMIC DNA]</scope>
    <source>
        <strain evidence="8 9">FT92W</strain>
    </source>
</reference>
<name>A0A7X2IV95_9BURK</name>
<dbReference type="PROSITE" id="PS50111">
    <property type="entry name" value="CHEMOTAXIS_TRANSDUC_2"/>
    <property type="match status" value="1"/>
</dbReference>
<dbReference type="GO" id="GO:0006935">
    <property type="term" value="P:chemotaxis"/>
    <property type="evidence" value="ECO:0007669"/>
    <property type="project" value="UniProtKB-KW"/>
</dbReference>
<dbReference type="EMBL" id="WKJJ01000041">
    <property type="protein sequence ID" value="MRV76752.1"/>
    <property type="molecule type" value="Genomic_DNA"/>
</dbReference>
<dbReference type="Pfam" id="PF00015">
    <property type="entry name" value="MCPsignal"/>
    <property type="match status" value="1"/>
</dbReference>